<feature type="domain" description="Glycosyl hydrolase family 31 C-terminal" evidence="4">
    <location>
        <begin position="924"/>
        <end position="1010"/>
    </location>
</feature>
<evidence type="ECO:0000259" key="2">
    <source>
        <dbReference type="Pfam" id="PF01055"/>
    </source>
</evidence>
<dbReference type="Gene3D" id="3.20.20.80">
    <property type="entry name" value="Glycosidases"/>
    <property type="match status" value="1"/>
</dbReference>
<protein>
    <submittedName>
        <fullName evidence="5">Glycoside hydrolase family 31 protein</fullName>
    </submittedName>
</protein>
<evidence type="ECO:0000313" key="5">
    <source>
        <dbReference type="EMBL" id="MBF1305201.1"/>
    </source>
</evidence>
<evidence type="ECO:0000259" key="3">
    <source>
        <dbReference type="Pfam" id="PF13802"/>
    </source>
</evidence>
<dbReference type="AlphaFoldDB" id="A0A930DWQ6"/>
<dbReference type="InterPro" id="IPR000322">
    <property type="entry name" value="Glyco_hydro_31_TIM"/>
</dbReference>
<dbReference type="GO" id="GO:0030246">
    <property type="term" value="F:carbohydrate binding"/>
    <property type="evidence" value="ECO:0007669"/>
    <property type="project" value="InterPro"/>
</dbReference>
<comment type="caution">
    <text evidence="5">The sequence shown here is derived from an EMBL/GenBank/DDBJ whole genome shotgun (WGS) entry which is preliminary data.</text>
</comment>
<evidence type="ECO:0000256" key="1">
    <source>
        <dbReference type="ARBA" id="ARBA00007806"/>
    </source>
</evidence>
<dbReference type="Pfam" id="PF21365">
    <property type="entry name" value="Glyco_hydro_31_3rd"/>
    <property type="match status" value="1"/>
</dbReference>
<dbReference type="PANTHER" id="PTHR43863">
    <property type="entry name" value="HYDROLASE, PUTATIVE (AFU_ORTHOLOGUE AFUA_1G03140)-RELATED"/>
    <property type="match status" value="1"/>
</dbReference>
<evidence type="ECO:0000259" key="4">
    <source>
        <dbReference type="Pfam" id="PF21365"/>
    </source>
</evidence>
<keyword evidence="5" id="KW-0378">Hydrolase</keyword>
<dbReference type="SUPFAM" id="SSF49344">
    <property type="entry name" value="CBD9-like"/>
    <property type="match status" value="1"/>
</dbReference>
<dbReference type="GO" id="GO:0004553">
    <property type="term" value="F:hydrolase activity, hydrolyzing O-glycosyl compounds"/>
    <property type="evidence" value="ECO:0007669"/>
    <property type="project" value="InterPro"/>
</dbReference>
<dbReference type="Gene3D" id="2.60.40.1190">
    <property type="match status" value="1"/>
</dbReference>
<dbReference type="InterPro" id="IPR048395">
    <property type="entry name" value="Glyco_hydro_31_C"/>
</dbReference>
<evidence type="ECO:0000313" key="6">
    <source>
        <dbReference type="Proteomes" id="UP000780721"/>
    </source>
</evidence>
<dbReference type="SUPFAM" id="SSF74650">
    <property type="entry name" value="Galactose mutarotase-like"/>
    <property type="match status" value="1"/>
</dbReference>
<proteinExistence type="inferred from homology"/>
<dbReference type="InterPro" id="IPR017853">
    <property type="entry name" value="GH"/>
</dbReference>
<dbReference type="Pfam" id="PF01055">
    <property type="entry name" value="Glyco_hydro_31_2nd"/>
    <property type="match status" value="1"/>
</dbReference>
<gene>
    <name evidence="5" type="ORF">HXM91_05025</name>
</gene>
<feature type="domain" description="Glycoside hydrolase family 31 N-terminal" evidence="3">
    <location>
        <begin position="432"/>
        <end position="566"/>
    </location>
</feature>
<dbReference type="Proteomes" id="UP000780721">
    <property type="component" value="Unassembled WGS sequence"/>
</dbReference>
<dbReference type="Pfam" id="PF13802">
    <property type="entry name" value="Gal_mutarotas_2"/>
    <property type="match status" value="1"/>
</dbReference>
<accession>A0A930DWQ6</accession>
<dbReference type="InterPro" id="IPR025887">
    <property type="entry name" value="Glyco_hydro_31_N_dom"/>
</dbReference>
<dbReference type="CDD" id="cd00241">
    <property type="entry name" value="DOMON_like"/>
    <property type="match status" value="1"/>
</dbReference>
<dbReference type="GO" id="GO:0005975">
    <property type="term" value="P:carbohydrate metabolic process"/>
    <property type="evidence" value="ECO:0007669"/>
    <property type="project" value="InterPro"/>
</dbReference>
<dbReference type="Gene3D" id="2.60.40.1180">
    <property type="entry name" value="Golgi alpha-mannosidase II"/>
    <property type="match status" value="1"/>
</dbReference>
<feature type="domain" description="Glycoside hydrolase family 31 TIM barrel" evidence="2">
    <location>
        <begin position="607"/>
        <end position="913"/>
    </location>
</feature>
<dbReference type="InterPro" id="IPR011013">
    <property type="entry name" value="Gal_mutarotase_sf_dom"/>
</dbReference>
<dbReference type="CDD" id="cd14752">
    <property type="entry name" value="GH31_N"/>
    <property type="match status" value="1"/>
</dbReference>
<dbReference type="InterPro" id="IPR051816">
    <property type="entry name" value="Glycosyl_Hydrolase_31"/>
</dbReference>
<dbReference type="PANTHER" id="PTHR43863:SF2">
    <property type="entry name" value="MALTASE-GLUCOAMYLASE"/>
    <property type="match status" value="1"/>
</dbReference>
<name>A0A930DWQ6_9FIRM</name>
<sequence length="1142" mass="130888">MKRESREIEMDTEKENSYGIGVVYLGKAVRGAVERENTVDREKTVHFETFYSAGGRVVLSKTEAEMLWDKSNLYVKVTCYENSPRVLRPKDGNTRELEWMKRKDKVELVLSGKRFGQRDYAVFAADSDGRQDAHTEKGMTYHGGDQAILNDDFQEKNEAEICRIPDSAYQLGLEVREDSWTASFAIPWTLFGGIPDEKDCFRFQIYRKKNQTNELLALTPLDLNSNYENKFDYDPETFLECYFGEKASVEYVKCACIILPSGIMHWQRPAVLQWPSSLSRKKILDLQKTEEETTEENLADRIVTVQCWQDVLILEGMDFFPNARCENSFDKVDPWVQRRLCNEALRKKDVQGACKVLDKLISYFRTLTSWWYADGTLGNADEGNWKSFSSLESVEAGEDGITLSFLMEGECKKAYILPQKKAVRFYLEKKGDFEGVPVPFKLEREKDCFRINGSFAEVIIVPGKQWKISIEDKFLLNQENLRLYRTKGRMAFDLRQSMRPEEMLYGFGERFDAVNQSRKILSLWHRDAFEGCGCSIGNQSYKNIPLFHSTAGYSLFINSFYRIRVDCGREYHGLRVSTMGEKTDFTIFTGSPAENMNAYTELTGKPLLPPEWFFGPWAGGGVGRWGDGPTHDVVKEMEGVINRFQNLDIPHSGLYAEGAGWKFGDHCNKEEPYQIADFAHQRGIRVFSWQFSHIGEEEAAAYLPNCPKEELPITRTPFYTGKKKLPSEIDFSHPQAMELLEAEWKDRMDAGFDGTMVDFGEITPDEAVFYDGRKGDEMHNAYATAYTKAYRKLFLKYRGENHVLFSRSAAAGTQSYACQFGGDQLSGFRGLTYSIHGGLSAGASGLPFWGVDAGGYDGLCDEESYIRWTEFATFCPIMRYHGTQPREPWVYSDYTVRLYKYYAWLRENLLPYSVQTAQLAHRDGMPMMQSLPMAFPGDKKAIAVEDEYMYGGSLLVAPVHEEKEEREIYFPKGKWINFFDFREIVQGGKSNVKKVPIEKIPVYIKEGSFIPLELNGDLNLGESMSAERKKVLLVALPEAESHTSEEDSVKPYFFRKKEGSWEIVMHKMKEFSYLILPGLADLFWKEEEFSKGESRVVQLNGEPLKKLPSVNALRYEAGFFLREDGALVIRLMPEEDITLTLA</sequence>
<dbReference type="SUPFAM" id="SSF51011">
    <property type="entry name" value="Glycosyl hydrolase domain"/>
    <property type="match status" value="1"/>
</dbReference>
<dbReference type="SUPFAM" id="SSF51445">
    <property type="entry name" value="(Trans)glycosidases"/>
    <property type="match status" value="1"/>
</dbReference>
<dbReference type="InterPro" id="IPR013780">
    <property type="entry name" value="Glyco_hydro_b"/>
</dbReference>
<reference evidence="5" key="1">
    <citation type="submission" date="2020-04" db="EMBL/GenBank/DDBJ databases">
        <title>Deep metagenomics examines the oral microbiome during advanced dental caries in children, revealing novel taxa and co-occurrences with host molecules.</title>
        <authorList>
            <person name="Baker J.L."/>
            <person name="Morton J.T."/>
            <person name="Dinis M."/>
            <person name="Alvarez R."/>
            <person name="Tran N.C."/>
            <person name="Knight R."/>
            <person name="Edlund A."/>
        </authorList>
    </citation>
    <scope>NUCLEOTIDE SEQUENCE</scope>
    <source>
        <strain evidence="5">JCVI_48_bin.5</strain>
    </source>
</reference>
<dbReference type="Gene3D" id="2.60.40.1760">
    <property type="entry name" value="glycosyl hydrolase (family 31)"/>
    <property type="match status" value="1"/>
</dbReference>
<dbReference type="EMBL" id="JABZRB010000116">
    <property type="protein sequence ID" value="MBF1305201.1"/>
    <property type="molecule type" value="Genomic_DNA"/>
</dbReference>
<comment type="similarity">
    <text evidence="1">Belongs to the glycosyl hydrolase 31 family.</text>
</comment>
<organism evidence="5 6">
    <name type="scientific">Oribacterium sinus</name>
    <dbReference type="NCBI Taxonomy" id="237576"/>
    <lineage>
        <taxon>Bacteria</taxon>
        <taxon>Bacillati</taxon>
        <taxon>Bacillota</taxon>
        <taxon>Clostridia</taxon>
        <taxon>Lachnospirales</taxon>
        <taxon>Lachnospiraceae</taxon>
        <taxon>Oribacterium</taxon>
    </lineage>
</organism>